<dbReference type="InterPro" id="IPR001130">
    <property type="entry name" value="TatD-like"/>
</dbReference>
<dbReference type="SUPFAM" id="SSF51556">
    <property type="entry name" value="Metallo-dependent hydrolases"/>
    <property type="match status" value="1"/>
</dbReference>
<dbReference type="PANTHER" id="PTHR46124:SF2">
    <property type="entry name" value="D-AMINOACYL-TRNA DEACYLASE"/>
    <property type="match status" value="1"/>
</dbReference>
<evidence type="ECO:0000313" key="6">
    <source>
        <dbReference type="Proteomes" id="UP000601768"/>
    </source>
</evidence>
<dbReference type="Proteomes" id="UP000601768">
    <property type="component" value="Unassembled WGS sequence"/>
</dbReference>
<feature type="binding site" evidence="4">
    <location>
        <position position="133"/>
    </location>
    <ligand>
        <name>a divalent metal cation</name>
        <dbReference type="ChEBI" id="CHEBI:60240"/>
        <label>2</label>
    </ligand>
</feature>
<evidence type="ECO:0000256" key="1">
    <source>
        <dbReference type="ARBA" id="ARBA00009275"/>
    </source>
</evidence>
<accession>A0A8J6IVL7</accession>
<dbReference type="RefSeq" id="WP_186507100.1">
    <property type="nucleotide sequence ID" value="NZ_JACNEP010000008.1"/>
</dbReference>
<feature type="binding site" evidence="4">
    <location>
        <position position="209"/>
    </location>
    <ligand>
        <name>a divalent metal cation</name>
        <dbReference type="ChEBI" id="CHEBI:60240"/>
        <label>1</label>
    </ligand>
</feature>
<dbReference type="Gene3D" id="3.20.20.140">
    <property type="entry name" value="Metal-dependent hydrolases"/>
    <property type="match status" value="1"/>
</dbReference>
<feature type="binding site" evidence="4">
    <location>
        <position position="97"/>
    </location>
    <ligand>
        <name>a divalent metal cation</name>
        <dbReference type="ChEBI" id="CHEBI:60240"/>
        <label>1</label>
    </ligand>
</feature>
<dbReference type="PROSITE" id="PS01091">
    <property type="entry name" value="TATD_3"/>
    <property type="match status" value="1"/>
</dbReference>
<dbReference type="PANTHER" id="PTHR46124">
    <property type="entry name" value="D-AMINOACYL-TRNA DEACYLASE"/>
    <property type="match status" value="1"/>
</dbReference>
<dbReference type="InterPro" id="IPR032466">
    <property type="entry name" value="Metal_Hydrolase"/>
</dbReference>
<comment type="caution">
    <text evidence="5">The sequence shown here is derived from an EMBL/GenBank/DDBJ whole genome shotgun (WGS) entry which is preliminary data.</text>
</comment>
<dbReference type="CDD" id="cd01310">
    <property type="entry name" value="TatD_DNAse"/>
    <property type="match status" value="1"/>
</dbReference>
<dbReference type="AlphaFoldDB" id="A0A8J6IVL7"/>
<keyword evidence="2 4" id="KW-0479">Metal-binding</keyword>
<dbReference type="PIRSF" id="PIRSF005902">
    <property type="entry name" value="DNase_TatD"/>
    <property type="match status" value="1"/>
</dbReference>
<gene>
    <name evidence="5" type="ORF">H8B19_11850</name>
</gene>
<dbReference type="EMBL" id="JACNEP010000008">
    <property type="protein sequence ID" value="MBC3766572.1"/>
    <property type="molecule type" value="Genomic_DNA"/>
</dbReference>
<evidence type="ECO:0000313" key="5">
    <source>
        <dbReference type="EMBL" id="MBC3766572.1"/>
    </source>
</evidence>
<dbReference type="FunFam" id="3.20.20.140:FF:000005">
    <property type="entry name" value="TatD family hydrolase"/>
    <property type="match status" value="1"/>
</dbReference>
<keyword evidence="6" id="KW-1185">Reference proteome</keyword>
<evidence type="ECO:0000256" key="3">
    <source>
        <dbReference type="ARBA" id="ARBA00022801"/>
    </source>
</evidence>
<proteinExistence type="inferred from homology"/>
<protein>
    <submittedName>
        <fullName evidence="5">TatD family hydrolase</fullName>
    </submittedName>
</protein>
<dbReference type="GO" id="GO:0046872">
    <property type="term" value="F:metal ion binding"/>
    <property type="evidence" value="ECO:0007669"/>
    <property type="project" value="UniProtKB-KW"/>
</dbReference>
<dbReference type="GO" id="GO:0016788">
    <property type="term" value="F:hydrolase activity, acting on ester bonds"/>
    <property type="evidence" value="ECO:0007669"/>
    <property type="project" value="InterPro"/>
</dbReference>
<sequence>MSNAPLFDIGLNLTNPRLLSRFDEVMQRAMETGVCGALVTGTDIEESVTAIPLCEQYPQQLFSTAGIHPHYAKDAPPDFVSQLKQLVQNPVVKAIGECGLDFNRNFSPKEKQLAVFEAQLELAVETGLPVFLHERDAFDEQITLLKRYRDKLVGGVAHCFTGSLKQMQAYLELDLYIGITGWLCDDKRGADLQEAVQHLPLSRLLLETDAPYLAPKTLKPKVSLNEPCYLAEVARYYAQLCNVSVEDVKQSSYNNAVTLFKLHL</sequence>
<reference evidence="5" key="2">
    <citation type="submission" date="2020-08" db="EMBL/GenBank/DDBJ databases">
        <authorList>
            <person name="Lai Q."/>
        </authorList>
    </citation>
    <scope>NUCLEOTIDE SEQUENCE</scope>
    <source>
        <strain evidence="5">S27-2</strain>
    </source>
</reference>
<dbReference type="PROSITE" id="PS01090">
    <property type="entry name" value="TATD_2"/>
    <property type="match status" value="1"/>
</dbReference>
<evidence type="ECO:0000256" key="4">
    <source>
        <dbReference type="PIRSR" id="PIRSR005902-1"/>
    </source>
</evidence>
<organism evidence="5 6">
    <name type="scientific">Neptunicella marina</name>
    <dbReference type="NCBI Taxonomy" id="2125989"/>
    <lineage>
        <taxon>Bacteria</taxon>
        <taxon>Pseudomonadati</taxon>
        <taxon>Pseudomonadota</taxon>
        <taxon>Gammaproteobacteria</taxon>
        <taxon>Alteromonadales</taxon>
        <taxon>Alteromonadaceae</taxon>
        <taxon>Neptunicella</taxon>
    </lineage>
</organism>
<name>A0A8J6IVL7_9ALTE</name>
<dbReference type="Pfam" id="PF01026">
    <property type="entry name" value="TatD_DNase"/>
    <property type="match status" value="1"/>
</dbReference>
<dbReference type="GO" id="GO:0005829">
    <property type="term" value="C:cytosol"/>
    <property type="evidence" value="ECO:0007669"/>
    <property type="project" value="TreeGrafter"/>
</dbReference>
<reference evidence="5" key="1">
    <citation type="journal article" date="2018" name="Int. J. Syst. Evol. Microbiol.">
        <title>Neptunicella marina gen. nov., sp. nov., isolated from surface seawater.</title>
        <authorList>
            <person name="Liu X."/>
            <person name="Lai Q."/>
            <person name="Du Y."/>
            <person name="Zhang X."/>
            <person name="Liu Z."/>
            <person name="Sun F."/>
            <person name="Shao Z."/>
        </authorList>
    </citation>
    <scope>NUCLEOTIDE SEQUENCE</scope>
    <source>
        <strain evidence="5">S27-2</strain>
    </source>
</reference>
<feature type="binding site" evidence="4">
    <location>
        <position position="158"/>
    </location>
    <ligand>
        <name>a divalent metal cation</name>
        <dbReference type="ChEBI" id="CHEBI:60240"/>
        <label>2</label>
    </ligand>
</feature>
<evidence type="ECO:0000256" key="2">
    <source>
        <dbReference type="ARBA" id="ARBA00022723"/>
    </source>
</evidence>
<dbReference type="InterPro" id="IPR018228">
    <property type="entry name" value="DNase_TatD-rel_CS"/>
</dbReference>
<comment type="similarity">
    <text evidence="1">Belongs to the metallo-dependent hydrolases superfamily. TatD-type hydrolase family.</text>
</comment>
<keyword evidence="3 5" id="KW-0378">Hydrolase</keyword>